<evidence type="ECO:0000256" key="5">
    <source>
        <dbReference type="ARBA" id="ARBA00022801"/>
    </source>
</evidence>
<dbReference type="GO" id="GO:0001682">
    <property type="term" value="P:tRNA 5'-leader removal"/>
    <property type="evidence" value="ECO:0007669"/>
    <property type="project" value="UniProtKB-UniRule"/>
</dbReference>
<evidence type="ECO:0000256" key="8">
    <source>
        <dbReference type="NCBIfam" id="TIGR00188"/>
    </source>
</evidence>
<protein>
    <recommendedName>
        <fullName evidence="7 8">Ribonuclease P protein component</fullName>
        <shortName evidence="7">RNase P protein</shortName>
        <shortName evidence="7">RNaseP protein</shortName>
        <ecNumber evidence="7 8">3.1.26.5</ecNumber>
    </recommendedName>
    <alternativeName>
        <fullName evidence="7">Protein C5</fullName>
    </alternativeName>
</protein>
<dbReference type="AlphaFoldDB" id="A0A5D3WIG2"/>
<dbReference type="GO" id="GO:0000049">
    <property type="term" value="F:tRNA binding"/>
    <property type="evidence" value="ECO:0007669"/>
    <property type="project" value="UniProtKB-UniRule"/>
</dbReference>
<dbReference type="InterPro" id="IPR014721">
    <property type="entry name" value="Ribsml_uS5_D2-typ_fold_subgr"/>
</dbReference>
<proteinExistence type="inferred from homology"/>
<evidence type="ECO:0000313" key="10">
    <source>
        <dbReference type="Proteomes" id="UP000324159"/>
    </source>
</evidence>
<dbReference type="PANTHER" id="PTHR33992:SF1">
    <property type="entry name" value="RIBONUCLEASE P PROTEIN COMPONENT"/>
    <property type="match status" value="1"/>
</dbReference>
<dbReference type="RefSeq" id="WP_187426751.1">
    <property type="nucleotide sequence ID" value="NZ_VNIB01000009.1"/>
</dbReference>
<evidence type="ECO:0000313" key="9">
    <source>
        <dbReference type="EMBL" id="TYO97667.1"/>
    </source>
</evidence>
<comment type="function">
    <text evidence="1 7">RNaseP catalyzes the removal of the 5'-leader sequence from pre-tRNA to produce the mature 5'-terminus. It can also cleave other RNA substrates such as 4.5S RNA. The protein component plays an auxiliary but essential role in vivo by binding to the 5'-leader sequence and broadening the substrate specificity of the ribozyme.</text>
</comment>
<dbReference type="Proteomes" id="UP000324159">
    <property type="component" value="Unassembled WGS sequence"/>
</dbReference>
<comment type="caution">
    <text evidence="9">The sequence shown here is derived from an EMBL/GenBank/DDBJ whole genome shotgun (WGS) entry which is preliminary data.</text>
</comment>
<dbReference type="InterPro" id="IPR020568">
    <property type="entry name" value="Ribosomal_Su5_D2-typ_SF"/>
</dbReference>
<comment type="subunit">
    <text evidence="7">Consists of a catalytic RNA component (M1 or rnpB) and a protein subunit.</text>
</comment>
<dbReference type="GO" id="GO:0042781">
    <property type="term" value="F:3'-tRNA processing endoribonuclease activity"/>
    <property type="evidence" value="ECO:0007669"/>
    <property type="project" value="TreeGrafter"/>
</dbReference>
<reference evidence="9 10" key="1">
    <citation type="submission" date="2019-07" db="EMBL/GenBank/DDBJ databases">
        <title>Genomic Encyclopedia of Type Strains, Phase IV (KMG-IV): sequencing the most valuable type-strain genomes for metagenomic binning, comparative biology and taxonomic classification.</title>
        <authorList>
            <person name="Goeker M."/>
        </authorList>
    </citation>
    <scope>NUCLEOTIDE SEQUENCE [LARGE SCALE GENOMIC DNA]</scope>
    <source>
        <strain evidence="9 10">SS015</strain>
    </source>
</reference>
<keyword evidence="10" id="KW-1185">Reference proteome</keyword>
<evidence type="ECO:0000256" key="7">
    <source>
        <dbReference type="HAMAP-Rule" id="MF_00227"/>
    </source>
</evidence>
<keyword evidence="6 7" id="KW-0694">RNA-binding</keyword>
<keyword evidence="2 7" id="KW-0819">tRNA processing</keyword>
<evidence type="ECO:0000256" key="6">
    <source>
        <dbReference type="ARBA" id="ARBA00022884"/>
    </source>
</evidence>
<organism evidence="9 10">
    <name type="scientific">Geothermobacter ehrlichii</name>
    <dbReference type="NCBI Taxonomy" id="213224"/>
    <lineage>
        <taxon>Bacteria</taxon>
        <taxon>Pseudomonadati</taxon>
        <taxon>Thermodesulfobacteriota</taxon>
        <taxon>Desulfuromonadia</taxon>
        <taxon>Desulfuromonadales</taxon>
        <taxon>Geothermobacteraceae</taxon>
        <taxon>Geothermobacter</taxon>
    </lineage>
</organism>
<comment type="catalytic activity">
    <reaction evidence="7">
        <text>Endonucleolytic cleavage of RNA, removing 5'-extranucleotides from tRNA precursor.</text>
        <dbReference type="EC" id="3.1.26.5"/>
    </reaction>
</comment>
<keyword evidence="5 7" id="KW-0378">Hydrolase</keyword>
<evidence type="ECO:0000256" key="1">
    <source>
        <dbReference type="ARBA" id="ARBA00002663"/>
    </source>
</evidence>
<gene>
    <name evidence="7" type="primary">rnpA</name>
    <name evidence="9" type="ORF">EDC39_10970</name>
</gene>
<keyword evidence="4 7" id="KW-0255">Endonuclease</keyword>
<name>A0A5D3WIG2_9BACT</name>
<dbReference type="EMBL" id="VNIB01000009">
    <property type="protein sequence ID" value="TYO97667.1"/>
    <property type="molecule type" value="Genomic_DNA"/>
</dbReference>
<dbReference type="SUPFAM" id="SSF54211">
    <property type="entry name" value="Ribosomal protein S5 domain 2-like"/>
    <property type="match status" value="1"/>
</dbReference>
<dbReference type="GO" id="GO:0004526">
    <property type="term" value="F:ribonuclease P activity"/>
    <property type="evidence" value="ECO:0007669"/>
    <property type="project" value="UniProtKB-UniRule"/>
</dbReference>
<dbReference type="GO" id="GO:0030677">
    <property type="term" value="C:ribonuclease P complex"/>
    <property type="evidence" value="ECO:0007669"/>
    <property type="project" value="TreeGrafter"/>
</dbReference>
<evidence type="ECO:0000256" key="2">
    <source>
        <dbReference type="ARBA" id="ARBA00022694"/>
    </source>
</evidence>
<dbReference type="InterPro" id="IPR020539">
    <property type="entry name" value="RNase_P_CS"/>
</dbReference>
<sequence length="129" mass="15107">MEQLDNRFPAERRLRKRRDFIKCKQMGRIIHTSHFLVFALKRDDEQVRLGVTVSRRVGGAVTRNRVKRLIREFFRTRQQQLPKGFDLSIIAKGHAGNIDLATVCSELEVLLRPEVYEKKRLKRSCSGKS</sequence>
<dbReference type="PROSITE" id="PS00648">
    <property type="entry name" value="RIBONUCLEASE_P"/>
    <property type="match status" value="1"/>
</dbReference>
<dbReference type="Gene3D" id="3.30.230.10">
    <property type="match status" value="1"/>
</dbReference>
<dbReference type="InterPro" id="IPR000100">
    <property type="entry name" value="RNase_P"/>
</dbReference>
<dbReference type="PANTHER" id="PTHR33992">
    <property type="entry name" value="RIBONUCLEASE P PROTEIN COMPONENT"/>
    <property type="match status" value="1"/>
</dbReference>
<dbReference type="Pfam" id="PF00825">
    <property type="entry name" value="Ribonuclease_P"/>
    <property type="match status" value="1"/>
</dbReference>
<evidence type="ECO:0000256" key="4">
    <source>
        <dbReference type="ARBA" id="ARBA00022759"/>
    </source>
</evidence>
<keyword evidence="3 7" id="KW-0540">Nuclease</keyword>
<dbReference type="EC" id="3.1.26.5" evidence="7 8"/>
<dbReference type="NCBIfam" id="TIGR00188">
    <property type="entry name" value="rnpA"/>
    <property type="match status" value="1"/>
</dbReference>
<dbReference type="HAMAP" id="MF_00227">
    <property type="entry name" value="RNase_P"/>
    <property type="match status" value="1"/>
</dbReference>
<comment type="similarity">
    <text evidence="7">Belongs to the RnpA family.</text>
</comment>
<accession>A0A5D3WIG2</accession>
<evidence type="ECO:0000256" key="3">
    <source>
        <dbReference type="ARBA" id="ARBA00022722"/>
    </source>
</evidence>